<comment type="catalytic activity">
    <reaction evidence="9">
        <text>Release of signal peptides from bacterial membrane prolipoproteins. Hydrolyzes -Xaa-Yaa-Zaa-|-(S,diacylglyceryl)Cys-, in which Xaa is hydrophobic (preferably Leu), and Yaa (Ala or Ser) and Zaa (Gly or Ala) have small, neutral side chains.</text>
        <dbReference type="EC" id="3.4.23.36"/>
    </reaction>
</comment>
<organism evidence="11 12">
    <name type="scientific">Calidithermus roseus</name>
    <dbReference type="NCBI Taxonomy" id="1644118"/>
    <lineage>
        <taxon>Bacteria</taxon>
        <taxon>Thermotogati</taxon>
        <taxon>Deinococcota</taxon>
        <taxon>Deinococci</taxon>
        <taxon>Thermales</taxon>
        <taxon>Thermaceae</taxon>
        <taxon>Calidithermus</taxon>
    </lineage>
</organism>
<gene>
    <name evidence="9 11" type="primary">lspA</name>
    <name evidence="11" type="ORF">Mrose_00460</name>
</gene>
<dbReference type="EC" id="3.4.23.36" evidence="9"/>
<evidence type="ECO:0000256" key="5">
    <source>
        <dbReference type="ARBA" id="ARBA00022750"/>
    </source>
</evidence>
<keyword evidence="8 9" id="KW-0472">Membrane</keyword>
<feature type="transmembrane region" description="Helical" evidence="9">
    <location>
        <begin position="85"/>
        <end position="103"/>
    </location>
</feature>
<feature type="active site" evidence="9">
    <location>
        <position position="130"/>
    </location>
</feature>
<dbReference type="PRINTS" id="PR00781">
    <property type="entry name" value="LIPOSIGPTASE"/>
</dbReference>
<dbReference type="Proteomes" id="UP000265341">
    <property type="component" value="Unassembled WGS sequence"/>
</dbReference>
<keyword evidence="4 9" id="KW-0812">Transmembrane</keyword>
<evidence type="ECO:0000256" key="9">
    <source>
        <dbReference type="HAMAP-Rule" id="MF_00161"/>
    </source>
</evidence>
<feature type="transmembrane region" description="Helical" evidence="9">
    <location>
        <begin position="123"/>
        <end position="142"/>
    </location>
</feature>
<dbReference type="Pfam" id="PF01252">
    <property type="entry name" value="Peptidase_A8"/>
    <property type="match status" value="1"/>
</dbReference>
<evidence type="ECO:0000256" key="2">
    <source>
        <dbReference type="ARBA" id="ARBA00022475"/>
    </source>
</evidence>
<keyword evidence="2 9" id="KW-1003">Cell membrane</keyword>
<dbReference type="GO" id="GO:0004190">
    <property type="term" value="F:aspartic-type endopeptidase activity"/>
    <property type="evidence" value="ECO:0007669"/>
    <property type="project" value="UniProtKB-UniRule"/>
</dbReference>
<evidence type="ECO:0000256" key="3">
    <source>
        <dbReference type="ARBA" id="ARBA00022670"/>
    </source>
</evidence>
<evidence type="ECO:0000256" key="4">
    <source>
        <dbReference type="ARBA" id="ARBA00022692"/>
    </source>
</evidence>
<keyword evidence="11" id="KW-0449">Lipoprotein</keyword>
<sequence>MPLFIVPFLLALDQVFKLAAIQHLTSGSRSVIPGLLDFTLVYNTGAAFGLFTGGAQWLSYISVIVGFGILYYLYRNPRLPRVQLVALSMIAAGAWGNAIDRIGRGSVVDYIDMTTNISLIRDFPIFNLADMCVVIGVILLLLPQRRRRW</sequence>
<keyword evidence="5 9" id="KW-0064">Aspartyl protease</keyword>
<dbReference type="HAMAP" id="MF_00161">
    <property type="entry name" value="LspA"/>
    <property type="match status" value="1"/>
</dbReference>
<evidence type="ECO:0000256" key="8">
    <source>
        <dbReference type="ARBA" id="ARBA00023136"/>
    </source>
</evidence>
<evidence type="ECO:0000313" key="11">
    <source>
        <dbReference type="EMBL" id="RIH89320.1"/>
    </source>
</evidence>
<dbReference type="AlphaFoldDB" id="A0A399F031"/>
<comment type="subcellular location">
    <subcellularLocation>
        <location evidence="9">Cell membrane</location>
        <topology evidence="9">Multi-pass membrane protein</topology>
    </subcellularLocation>
</comment>
<dbReference type="RefSeq" id="WP_119275810.1">
    <property type="nucleotide sequence ID" value="NZ_QWLA01000004.1"/>
</dbReference>
<evidence type="ECO:0000313" key="12">
    <source>
        <dbReference type="Proteomes" id="UP000265341"/>
    </source>
</evidence>
<protein>
    <recommendedName>
        <fullName evidence="9">Lipoprotein signal peptidase</fullName>
        <ecNumber evidence="9">3.4.23.36</ecNumber>
    </recommendedName>
    <alternativeName>
        <fullName evidence="9">Prolipoprotein signal peptidase</fullName>
    </alternativeName>
    <alternativeName>
        <fullName evidence="9">Signal peptidase II</fullName>
        <shortName evidence="9">SPase II</shortName>
    </alternativeName>
</protein>
<comment type="similarity">
    <text evidence="1 9 10">Belongs to the peptidase A8 family.</text>
</comment>
<dbReference type="PANTHER" id="PTHR33695">
    <property type="entry name" value="LIPOPROTEIN SIGNAL PEPTIDASE"/>
    <property type="match status" value="1"/>
</dbReference>
<keyword evidence="6 9" id="KW-0378">Hydrolase</keyword>
<dbReference type="NCBIfam" id="TIGR00077">
    <property type="entry name" value="lspA"/>
    <property type="match status" value="1"/>
</dbReference>
<comment type="function">
    <text evidence="9">This protein specifically catalyzes the removal of signal peptides from prolipoproteins.</text>
</comment>
<dbReference type="EMBL" id="QWLA01000004">
    <property type="protein sequence ID" value="RIH89320.1"/>
    <property type="molecule type" value="Genomic_DNA"/>
</dbReference>
<proteinExistence type="inferred from homology"/>
<dbReference type="PANTHER" id="PTHR33695:SF1">
    <property type="entry name" value="LIPOPROTEIN SIGNAL PEPTIDASE"/>
    <property type="match status" value="1"/>
</dbReference>
<comment type="caution">
    <text evidence="9">Lacks conserved residue(s) required for the propagation of feature annotation.</text>
</comment>
<dbReference type="InterPro" id="IPR001872">
    <property type="entry name" value="Peptidase_A8"/>
</dbReference>
<comment type="caution">
    <text evidence="11">The sequence shown here is derived from an EMBL/GenBank/DDBJ whole genome shotgun (WGS) entry which is preliminary data.</text>
</comment>
<accession>A0A399F031</accession>
<dbReference type="GO" id="GO:0005886">
    <property type="term" value="C:plasma membrane"/>
    <property type="evidence" value="ECO:0007669"/>
    <property type="project" value="UniProtKB-SubCell"/>
</dbReference>
<name>A0A399F031_9DEIN</name>
<evidence type="ECO:0000256" key="6">
    <source>
        <dbReference type="ARBA" id="ARBA00022801"/>
    </source>
</evidence>
<comment type="pathway">
    <text evidence="9">Protein modification; lipoprotein biosynthesis (signal peptide cleavage).</text>
</comment>
<dbReference type="UniPathway" id="UPA00665"/>
<reference evidence="11 12" key="1">
    <citation type="submission" date="2018-08" db="EMBL/GenBank/DDBJ databases">
        <title>Meiothermus roseus NBRC 110900 genome sequencing project.</title>
        <authorList>
            <person name="Da Costa M.S."/>
            <person name="Albuquerque L."/>
            <person name="Raposo P."/>
            <person name="Froufe H.J.C."/>
            <person name="Barroso C.S."/>
            <person name="Egas C."/>
        </authorList>
    </citation>
    <scope>NUCLEOTIDE SEQUENCE [LARGE SCALE GENOMIC DNA]</scope>
    <source>
        <strain evidence="11 12">NBRC 110900</strain>
    </source>
</reference>
<feature type="transmembrane region" description="Helical" evidence="9">
    <location>
        <begin position="54"/>
        <end position="73"/>
    </location>
</feature>
<evidence type="ECO:0000256" key="1">
    <source>
        <dbReference type="ARBA" id="ARBA00006139"/>
    </source>
</evidence>
<evidence type="ECO:0000256" key="7">
    <source>
        <dbReference type="ARBA" id="ARBA00022989"/>
    </source>
</evidence>
<keyword evidence="7 9" id="KW-1133">Transmembrane helix</keyword>
<feature type="active site" evidence="9">
    <location>
        <position position="109"/>
    </location>
</feature>
<dbReference type="GO" id="GO:0006508">
    <property type="term" value="P:proteolysis"/>
    <property type="evidence" value="ECO:0007669"/>
    <property type="project" value="UniProtKB-KW"/>
</dbReference>
<dbReference type="OrthoDB" id="9810259at2"/>
<evidence type="ECO:0000256" key="10">
    <source>
        <dbReference type="RuleBase" id="RU004181"/>
    </source>
</evidence>
<keyword evidence="12" id="KW-1185">Reference proteome</keyword>
<keyword evidence="3 9" id="KW-0645">Protease</keyword>